<dbReference type="OrthoDB" id="2915840at2759"/>
<dbReference type="SUPFAM" id="SSF51905">
    <property type="entry name" value="FAD/NAD(P)-binding domain"/>
    <property type="match status" value="2"/>
</dbReference>
<dbReference type="RefSeq" id="XP_013315290.1">
    <property type="nucleotide sequence ID" value="XM_013459836.1"/>
</dbReference>
<dbReference type="GO" id="GO:0050661">
    <property type="term" value="F:NADP binding"/>
    <property type="evidence" value="ECO:0007669"/>
    <property type="project" value="InterPro"/>
</dbReference>
<dbReference type="Proteomes" id="UP000054342">
    <property type="component" value="Unassembled WGS sequence"/>
</dbReference>
<dbReference type="InterPro" id="IPR050346">
    <property type="entry name" value="FMO-like"/>
</dbReference>
<dbReference type="HOGENOM" id="CLU_019225_1_0_1"/>
<comment type="similarity">
    <text evidence="1">Belongs to the FMO family.</text>
</comment>
<dbReference type="InterPro" id="IPR020946">
    <property type="entry name" value="Flavin_mOase-like"/>
</dbReference>
<evidence type="ECO:0000256" key="4">
    <source>
        <dbReference type="ARBA" id="ARBA00023002"/>
    </source>
</evidence>
<reference evidence="5 6" key="1">
    <citation type="submission" date="2015-01" db="EMBL/GenBank/DDBJ databases">
        <title>The Genome Sequence of Exophiala xenobiotica CBS118157.</title>
        <authorList>
            <consortium name="The Broad Institute Genomics Platform"/>
            <person name="Cuomo C."/>
            <person name="de Hoog S."/>
            <person name="Gorbushina A."/>
            <person name="Stielow B."/>
            <person name="Teixiera M."/>
            <person name="Abouelleil A."/>
            <person name="Chapman S.B."/>
            <person name="Priest M."/>
            <person name="Young S.K."/>
            <person name="Wortman J."/>
            <person name="Nusbaum C."/>
            <person name="Birren B."/>
        </authorList>
    </citation>
    <scope>NUCLEOTIDE SEQUENCE [LARGE SCALE GENOMIC DNA]</scope>
    <source>
        <strain evidence="5 6">CBS 118157</strain>
    </source>
</reference>
<evidence type="ECO:0000313" key="6">
    <source>
        <dbReference type="Proteomes" id="UP000054342"/>
    </source>
</evidence>
<dbReference type="AlphaFoldDB" id="A0A0D2BQ95"/>
<dbReference type="Gene3D" id="3.50.50.60">
    <property type="entry name" value="FAD/NAD(P)-binding domain"/>
    <property type="match status" value="1"/>
</dbReference>
<evidence type="ECO:0000256" key="3">
    <source>
        <dbReference type="ARBA" id="ARBA00022827"/>
    </source>
</evidence>
<dbReference type="GeneID" id="25328958"/>
<evidence type="ECO:0000256" key="1">
    <source>
        <dbReference type="ARBA" id="ARBA00009183"/>
    </source>
</evidence>
<keyword evidence="6" id="KW-1185">Reference proteome</keyword>
<sequence length="591" mass="65908">MFDYLIVGAGPSGLCAAKTILECEPDAKVKILDANKTIGGVWSKENIYPGLKTNNLRGGIDFSDFPMHDGFGIPDGQHPTGEVMHEYYQAYAERSDLLRLIEFDTKVCDISRLEGSQGWRLKTETGSNEFQTKKLLIATGITNLPHRPVLQGAEDFGGPIIHSAELGLKGSFLFENPSVKTVAVLGGGKSAYDSVQVAGKAGRQVEWIIRKSGKGPEWIFPSRTKIGPFTIPREFLPSRRIVSFFSPCLWNDGFSMIRDFLHSTTLGKMIAQKFWANLHAATITDCGMRNHEKTSVLEPETSPFWYGTASGVYNFEKDIYTMIKTGQVRVHREDISHLSPGHINFTNGTSIQVDALITATGFSAHPTLSFTPISSRSDLGVPSTHLTHAQQAFWADMNEKADLRIATQFPRLLSGPFLSPSSSTIKQYNPGVDKEMDYSPFRLYRGIAPPGPTTHGDHSLAFVSMFSNLANTPRCELQCLWAYAYLNHKLDIDTRTVFDETALMARFAHFRAPFGHGRFFPDLVFDQVPYFDLLLQDLKLPYWRKPNLFAELFWSYRASDYKGVVQEWLHANAGVVKAVGSEKTPLLSNSV</sequence>
<accession>A0A0D2BQ95</accession>
<dbReference type="RefSeq" id="XP_013315289.1">
    <property type="nucleotide sequence ID" value="XM_013459835.1"/>
</dbReference>
<dbReference type="PANTHER" id="PTHR23023">
    <property type="entry name" value="DIMETHYLANILINE MONOOXYGENASE"/>
    <property type="match status" value="1"/>
</dbReference>
<name>A0A0D2BQ95_9EURO</name>
<dbReference type="InterPro" id="IPR036188">
    <property type="entry name" value="FAD/NAD-bd_sf"/>
</dbReference>
<dbReference type="EMBL" id="KN847320">
    <property type="protein sequence ID" value="KIW54706.1"/>
    <property type="molecule type" value="Genomic_DNA"/>
</dbReference>
<evidence type="ECO:0000313" key="5">
    <source>
        <dbReference type="EMBL" id="KIW54706.1"/>
    </source>
</evidence>
<dbReference type="GO" id="GO:0050660">
    <property type="term" value="F:flavin adenine dinucleotide binding"/>
    <property type="evidence" value="ECO:0007669"/>
    <property type="project" value="InterPro"/>
</dbReference>
<gene>
    <name evidence="5" type="ORF">PV05_07050</name>
</gene>
<evidence type="ECO:0000256" key="2">
    <source>
        <dbReference type="ARBA" id="ARBA00022630"/>
    </source>
</evidence>
<protein>
    <recommendedName>
        <fullName evidence="7">FAD/NAD(P)-binding domain-containing protein</fullName>
    </recommendedName>
</protein>
<evidence type="ECO:0008006" key="7">
    <source>
        <dbReference type="Google" id="ProtNLM"/>
    </source>
</evidence>
<keyword evidence="2" id="KW-0285">Flavoprotein</keyword>
<keyword evidence="4" id="KW-0560">Oxidoreductase</keyword>
<keyword evidence="3" id="KW-0274">FAD</keyword>
<dbReference type="GO" id="GO:0004499">
    <property type="term" value="F:N,N-dimethylaniline monooxygenase activity"/>
    <property type="evidence" value="ECO:0007669"/>
    <property type="project" value="InterPro"/>
</dbReference>
<organism evidence="5 6">
    <name type="scientific">Exophiala xenobiotica</name>
    <dbReference type="NCBI Taxonomy" id="348802"/>
    <lineage>
        <taxon>Eukaryota</taxon>
        <taxon>Fungi</taxon>
        <taxon>Dikarya</taxon>
        <taxon>Ascomycota</taxon>
        <taxon>Pezizomycotina</taxon>
        <taxon>Eurotiomycetes</taxon>
        <taxon>Chaetothyriomycetidae</taxon>
        <taxon>Chaetothyriales</taxon>
        <taxon>Herpotrichiellaceae</taxon>
        <taxon>Exophiala</taxon>
    </lineage>
</organism>
<proteinExistence type="inferred from homology"/>
<dbReference type="Pfam" id="PF00743">
    <property type="entry name" value="FMO-like"/>
    <property type="match status" value="1"/>
</dbReference>
<dbReference type="EMBL" id="KN847320">
    <property type="protein sequence ID" value="KIW54705.1"/>
    <property type="molecule type" value="Genomic_DNA"/>
</dbReference>